<sequence length="425" mass="45683">MSQVAPNRTGPPPKSFSPSSPGSSHENQWGKVMACVVSLMLTLLTFPVAATARDGRVSPPTCVAIIDAATNCPARPAVGAKKNAEIQLKSAQERLAAAEKEAGKVIQLGESPQGEPEMVEFWKSELARLDLNRTFMSELEAKMKEDAQIRLVSQLAIETSDVAAEEKFWCEALGMQRYKAFPDGSVIVAFGPPSIGGEEGGYFGVKIVPATSQKASSSDSSKRSPRLSFVQLTTPALIRISRVVSSGGQVVDGYGYYGVQSPAGVLVRAYVEDRRDPMELVALAVEPEKLQETSESLKKLGLEDRGPYKLVSPEMQAYMPPLPEGNVLFGSGDPTFNVQVLLLPELRQPKPSGNPLESLGRGPTLVVNEDSSWGVGILDDLERPMVPLSLARSPRLTVYGSGPELVVGNGNMVIDLRNIKEAPRP</sequence>
<comment type="caution">
    <text evidence="3">The sequence shown here is derived from an EMBL/GenBank/DDBJ whole genome shotgun (WGS) entry which is preliminary data.</text>
</comment>
<organism evidence="3">
    <name type="scientific">Cladocopium goreaui</name>
    <dbReference type="NCBI Taxonomy" id="2562237"/>
    <lineage>
        <taxon>Eukaryota</taxon>
        <taxon>Sar</taxon>
        <taxon>Alveolata</taxon>
        <taxon>Dinophyceae</taxon>
        <taxon>Suessiales</taxon>
        <taxon>Symbiodiniaceae</taxon>
        <taxon>Cladocopium</taxon>
    </lineage>
</organism>
<evidence type="ECO:0000313" key="3">
    <source>
        <dbReference type="EMBL" id="CAI3979595.1"/>
    </source>
</evidence>
<evidence type="ECO:0000256" key="2">
    <source>
        <dbReference type="SAM" id="MobiDB-lite"/>
    </source>
</evidence>
<protein>
    <submittedName>
        <fullName evidence="5">Non-specific serine/threonine protein kinase</fullName>
    </submittedName>
</protein>
<reference evidence="3" key="1">
    <citation type="submission" date="2022-10" db="EMBL/GenBank/DDBJ databases">
        <authorList>
            <person name="Chen Y."/>
            <person name="Dougan E. K."/>
            <person name="Chan C."/>
            <person name="Rhodes N."/>
            <person name="Thang M."/>
        </authorList>
    </citation>
    <scope>NUCLEOTIDE SEQUENCE</scope>
</reference>
<evidence type="ECO:0000313" key="4">
    <source>
        <dbReference type="EMBL" id="CAL1132970.1"/>
    </source>
</evidence>
<evidence type="ECO:0000313" key="5">
    <source>
        <dbReference type="EMBL" id="CAL4766907.1"/>
    </source>
</evidence>
<dbReference type="GO" id="GO:0004674">
    <property type="term" value="F:protein serine/threonine kinase activity"/>
    <property type="evidence" value="ECO:0007669"/>
    <property type="project" value="UniProtKB-KW"/>
</dbReference>
<keyword evidence="6" id="KW-1185">Reference proteome</keyword>
<dbReference type="OrthoDB" id="16820at2759"/>
<dbReference type="Proteomes" id="UP001152797">
    <property type="component" value="Unassembled WGS sequence"/>
</dbReference>
<name>A0A9P1FM93_9DINO</name>
<keyword evidence="5" id="KW-0723">Serine/threonine-protein kinase</keyword>
<dbReference type="EMBL" id="CAMXCT020000499">
    <property type="protein sequence ID" value="CAL1132970.1"/>
    <property type="molecule type" value="Genomic_DNA"/>
</dbReference>
<proteinExistence type="predicted"/>
<dbReference type="EMBL" id="CAMXCT010000499">
    <property type="protein sequence ID" value="CAI3979595.1"/>
    <property type="molecule type" value="Genomic_DNA"/>
</dbReference>
<keyword evidence="5" id="KW-0808">Transferase</keyword>
<dbReference type="EMBL" id="CAMXCT030000499">
    <property type="protein sequence ID" value="CAL4766907.1"/>
    <property type="molecule type" value="Genomic_DNA"/>
</dbReference>
<gene>
    <name evidence="3" type="ORF">C1SCF055_LOCUS7533</name>
</gene>
<keyword evidence="5" id="KW-0418">Kinase</keyword>
<accession>A0A9P1FM93</accession>
<keyword evidence="1" id="KW-0175">Coiled coil</keyword>
<evidence type="ECO:0000256" key="1">
    <source>
        <dbReference type="SAM" id="Coils"/>
    </source>
</evidence>
<feature type="region of interest" description="Disordered" evidence="2">
    <location>
        <begin position="1"/>
        <end position="27"/>
    </location>
</feature>
<reference evidence="4" key="2">
    <citation type="submission" date="2024-04" db="EMBL/GenBank/DDBJ databases">
        <authorList>
            <person name="Chen Y."/>
            <person name="Shah S."/>
            <person name="Dougan E. K."/>
            <person name="Thang M."/>
            <person name="Chan C."/>
        </authorList>
    </citation>
    <scope>NUCLEOTIDE SEQUENCE [LARGE SCALE GENOMIC DNA]</scope>
</reference>
<evidence type="ECO:0000313" key="6">
    <source>
        <dbReference type="Proteomes" id="UP001152797"/>
    </source>
</evidence>
<dbReference type="AlphaFoldDB" id="A0A9P1FM93"/>
<feature type="coiled-coil region" evidence="1">
    <location>
        <begin position="81"/>
        <end position="108"/>
    </location>
</feature>